<dbReference type="EMBL" id="BGPR01011592">
    <property type="protein sequence ID" value="GBN52062.1"/>
    <property type="molecule type" value="Genomic_DNA"/>
</dbReference>
<dbReference type="SUPFAM" id="SSF57756">
    <property type="entry name" value="Retrovirus zinc finger-like domains"/>
    <property type="match status" value="1"/>
</dbReference>
<evidence type="ECO:0000313" key="2">
    <source>
        <dbReference type="EMBL" id="GBN52062.1"/>
    </source>
</evidence>
<dbReference type="Gene3D" id="4.10.60.10">
    <property type="entry name" value="Zinc finger, CCHC-type"/>
    <property type="match status" value="1"/>
</dbReference>
<feature type="domain" description="CCHC-type" evidence="1">
    <location>
        <begin position="151"/>
        <end position="167"/>
    </location>
</feature>
<comment type="caution">
    <text evidence="2">The sequence shown here is derived from an EMBL/GenBank/DDBJ whole genome shotgun (WGS) entry which is preliminary data.</text>
</comment>
<dbReference type="AlphaFoldDB" id="A0A4Y2PLV3"/>
<keyword evidence="3" id="KW-1185">Reference proteome</keyword>
<proteinExistence type="predicted"/>
<accession>A0A4Y2PLV3</accession>
<dbReference type="GO" id="GO:0003676">
    <property type="term" value="F:nucleic acid binding"/>
    <property type="evidence" value="ECO:0007669"/>
    <property type="project" value="InterPro"/>
</dbReference>
<dbReference type="InterPro" id="IPR001878">
    <property type="entry name" value="Znf_CCHC"/>
</dbReference>
<dbReference type="InterPro" id="IPR036875">
    <property type="entry name" value="Znf_CCHC_sf"/>
</dbReference>
<dbReference type="OrthoDB" id="6437361at2759"/>
<dbReference type="Proteomes" id="UP000499080">
    <property type="component" value="Unassembled WGS sequence"/>
</dbReference>
<dbReference type="GO" id="GO:0008270">
    <property type="term" value="F:zinc ion binding"/>
    <property type="evidence" value="ECO:0007669"/>
    <property type="project" value="InterPro"/>
</dbReference>
<sequence>MELKRPKKLNPKIIIYNVEDDLKVEEAINIIKEQNEELNKGEISYEYIMKTKKGNNWIISLDSDSFRKIMKSGKIRGLFWYPRLDWETSLFPLLTCGKSDVSQANRGYQNKPINLGSCRLKIREFIRPRQCFVCYRYEHMARDCIDRDKIFCTRCEEEKHKAAECPNEMSCSNCKRLNLRLKEEVDIKHDVKSRLCESYLREIDFIREKIDYGKPVPKIQ</sequence>
<name>A0A4Y2PLV3_ARAVE</name>
<feature type="domain" description="CCHC-type" evidence="1">
    <location>
        <begin position="130"/>
        <end position="146"/>
    </location>
</feature>
<dbReference type="SMART" id="SM00343">
    <property type="entry name" value="ZnF_C2HC"/>
    <property type="match status" value="2"/>
</dbReference>
<evidence type="ECO:0000313" key="3">
    <source>
        <dbReference type="Proteomes" id="UP000499080"/>
    </source>
</evidence>
<reference evidence="2 3" key="1">
    <citation type="journal article" date="2019" name="Sci. Rep.">
        <title>Orb-weaving spider Araneus ventricosus genome elucidates the spidroin gene catalogue.</title>
        <authorList>
            <person name="Kono N."/>
            <person name="Nakamura H."/>
            <person name="Ohtoshi R."/>
            <person name="Moran D.A.P."/>
            <person name="Shinohara A."/>
            <person name="Yoshida Y."/>
            <person name="Fujiwara M."/>
            <person name="Mori M."/>
            <person name="Tomita M."/>
            <person name="Arakawa K."/>
        </authorList>
    </citation>
    <scope>NUCLEOTIDE SEQUENCE [LARGE SCALE GENOMIC DNA]</scope>
</reference>
<gene>
    <name evidence="2" type="ORF">AVEN_20033_1</name>
</gene>
<protein>
    <recommendedName>
        <fullName evidence="1">CCHC-type domain-containing protein</fullName>
    </recommendedName>
</protein>
<organism evidence="2 3">
    <name type="scientific">Araneus ventricosus</name>
    <name type="common">Orbweaver spider</name>
    <name type="synonym">Epeira ventricosa</name>
    <dbReference type="NCBI Taxonomy" id="182803"/>
    <lineage>
        <taxon>Eukaryota</taxon>
        <taxon>Metazoa</taxon>
        <taxon>Ecdysozoa</taxon>
        <taxon>Arthropoda</taxon>
        <taxon>Chelicerata</taxon>
        <taxon>Arachnida</taxon>
        <taxon>Araneae</taxon>
        <taxon>Araneomorphae</taxon>
        <taxon>Entelegynae</taxon>
        <taxon>Araneoidea</taxon>
        <taxon>Araneidae</taxon>
        <taxon>Araneus</taxon>
    </lineage>
</organism>
<evidence type="ECO:0000259" key="1">
    <source>
        <dbReference type="SMART" id="SM00343"/>
    </source>
</evidence>